<keyword evidence="3" id="KW-1185">Reference proteome</keyword>
<sequence length="70" mass="7311">MIAASSHAPGIHDLPRSPSALPAVLRRGLAGLAARLGMTGYRPERHYMRGGSTPGSRSLAAAHARIAGRR</sequence>
<evidence type="ECO:0000313" key="3">
    <source>
        <dbReference type="Proteomes" id="UP000295023"/>
    </source>
</evidence>
<dbReference type="AlphaFoldDB" id="A0A4R4D5M8"/>
<reference evidence="2 3" key="1">
    <citation type="submission" date="2019-03" db="EMBL/GenBank/DDBJ databases">
        <title>Paracraurococcus aquatilis NE82 genome sequence.</title>
        <authorList>
            <person name="Zhao Y."/>
            <person name="Du Z."/>
        </authorList>
    </citation>
    <scope>NUCLEOTIDE SEQUENCE [LARGE SCALE GENOMIC DNA]</scope>
    <source>
        <strain evidence="2 3">NE82</strain>
    </source>
</reference>
<protein>
    <submittedName>
        <fullName evidence="2">Uncharacterized protein</fullName>
    </submittedName>
</protein>
<dbReference type="EMBL" id="SKBM01000027">
    <property type="protein sequence ID" value="TCZ55408.1"/>
    <property type="molecule type" value="Genomic_DNA"/>
</dbReference>
<comment type="caution">
    <text evidence="2">The sequence shown here is derived from an EMBL/GenBank/DDBJ whole genome shotgun (WGS) entry which is preliminary data.</text>
</comment>
<evidence type="ECO:0000256" key="1">
    <source>
        <dbReference type="SAM" id="MobiDB-lite"/>
    </source>
</evidence>
<gene>
    <name evidence="2" type="ORF">EXY23_21590</name>
</gene>
<name>A0A4R4D5M8_9PROT</name>
<feature type="region of interest" description="Disordered" evidence="1">
    <location>
        <begin position="46"/>
        <end position="70"/>
    </location>
</feature>
<proteinExistence type="predicted"/>
<dbReference type="RefSeq" id="WP_132294558.1">
    <property type="nucleotide sequence ID" value="NZ_SKBM01000027.1"/>
</dbReference>
<dbReference type="Proteomes" id="UP000295023">
    <property type="component" value="Unassembled WGS sequence"/>
</dbReference>
<evidence type="ECO:0000313" key="2">
    <source>
        <dbReference type="EMBL" id="TCZ55408.1"/>
    </source>
</evidence>
<organism evidence="2 3">
    <name type="scientific">Roseicella aquatilis</name>
    <dbReference type="NCBI Taxonomy" id="2527868"/>
    <lineage>
        <taxon>Bacteria</taxon>
        <taxon>Pseudomonadati</taxon>
        <taxon>Pseudomonadota</taxon>
        <taxon>Alphaproteobacteria</taxon>
        <taxon>Acetobacterales</taxon>
        <taxon>Roseomonadaceae</taxon>
        <taxon>Roseicella</taxon>
    </lineage>
</organism>
<accession>A0A4R4D5M8</accession>